<dbReference type="InterPro" id="IPR012337">
    <property type="entry name" value="RNaseH-like_sf"/>
</dbReference>
<feature type="domain" description="Integrase catalytic" evidence="1">
    <location>
        <begin position="9"/>
        <end position="50"/>
    </location>
</feature>
<keyword evidence="3" id="KW-1185">Reference proteome</keyword>
<accession>A0A3P3CXV1</accession>
<dbReference type="GO" id="GO:0015074">
    <property type="term" value="P:DNA integration"/>
    <property type="evidence" value="ECO:0007669"/>
    <property type="project" value="InterPro"/>
</dbReference>
<dbReference type="SUPFAM" id="SSF53098">
    <property type="entry name" value="Ribonuclease H-like"/>
    <property type="match status" value="1"/>
</dbReference>
<evidence type="ECO:0000313" key="2">
    <source>
        <dbReference type="EMBL" id="RRH67105.1"/>
    </source>
</evidence>
<dbReference type="AlphaFoldDB" id="A0A3P3CXV1"/>
<evidence type="ECO:0000313" key="3">
    <source>
        <dbReference type="Proteomes" id="UP000282125"/>
    </source>
</evidence>
<proteinExistence type="predicted"/>
<protein>
    <recommendedName>
        <fullName evidence="1">Integrase catalytic domain-containing protein</fullName>
    </recommendedName>
</protein>
<name>A0A3P3CXV1_9RHOB</name>
<comment type="caution">
    <text evidence="2">The sequence shown here is derived from an EMBL/GenBank/DDBJ whole genome shotgun (WGS) entry which is preliminary data.</text>
</comment>
<sequence>MGPGPAAAPPIPQQNGMVGRVIRTLKKQCIHRHCFGSIRHAARVIGDWIGFCNNRSALPGACHAHACRGLQISSIN</sequence>
<organism evidence="2 3">
    <name type="scientific">Falsigemmobacter faecalis</name>
    <dbReference type="NCBI Taxonomy" id="2488730"/>
    <lineage>
        <taxon>Bacteria</taxon>
        <taxon>Pseudomonadati</taxon>
        <taxon>Pseudomonadota</taxon>
        <taxon>Alphaproteobacteria</taxon>
        <taxon>Rhodobacterales</taxon>
        <taxon>Paracoccaceae</taxon>
        <taxon>Falsigemmobacter</taxon>
    </lineage>
</organism>
<dbReference type="EMBL" id="RRAZ01000099">
    <property type="protein sequence ID" value="RRH67105.1"/>
    <property type="molecule type" value="Genomic_DNA"/>
</dbReference>
<reference evidence="2 3" key="1">
    <citation type="submission" date="2018-11" db="EMBL/GenBank/DDBJ databases">
        <title>Gemmobacter sp. nov., YIM 102744-1 draft genome.</title>
        <authorList>
            <person name="Li G."/>
            <person name="Jiang Y."/>
        </authorList>
    </citation>
    <scope>NUCLEOTIDE SEQUENCE [LARGE SCALE GENOMIC DNA]</scope>
    <source>
        <strain evidence="2 3">YIM 102744-1</strain>
    </source>
</reference>
<dbReference type="Proteomes" id="UP000282125">
    <property type="component" value="Unassembled WGS sequence"/>
</dbReference>
<gene>
    <name evidence="2" type="ORF">EG244_20230</name>
</gene>
<dbReference type="Pfam" id="PF13683">
    <property type="entry name" value="rve_3"/>
    <property type="match status" value="1"/>
</dbReference>
<evidence type="ECO:0000259" key="1">
    <source>
        <dbReference type="Pfam" id="PF13683"/>
    </source>
</evidence>
<dbReference type="InterPro" id="IPR001584">
    <property type="entry name" value="Integrase_cat-core"/>
</dbReference>